<dbReference type="OrthoDB" id="2339610at2"/>
<dbReference type="KEGG" id="vao:FA707_00530"/>
<keyword evidence="2" id="KW-1185">Reference proteome</keyword>
<sequence>MKKIGIFFINNNEIIVDSISYEEGRYLNGLYDSNADHWQLFDSLSYKFNTDDYIDVPRGRVIYNEISDNSIIYLDKCFLSNDEVLDKIIEVFGIEKYVLKADIHYQCPNCLEDIWKD</sequence>
<dbReference type="RefSeq" id="WP_136952390.1">
    <property type="nucleotide sequence ID" value="NZ_CP039712.1"/>
</dbReference>
<reference evidence="1 2" key="1">
    <citation type="submission" date="2019-04" db="EMBL/GenBank/DDBJ databases">
        <title>Vagococcus sp. nov., isolated from faeces of yaks (Bos grunniens).</title>
        <authorList>
            <person name="Ge Y."/>
        </authorList>
    </citation>
    <scope>NUCLEOTIDE SEQUENCE [LARGE SCALE GENOMIC DNA]</scope>
    <source>
        <strain evidence="1 2">MN-17</strain>
    </source>
</reference>
<organism evidence="1 2">
    <name type="scientific">Vagococcus zengguangii</name>
    <dbReference type="NCBI Taxonomy" id="2571750"/>
    <lineage>
        <taxon>Bacteria</taxon>
        <taxon>Bacillati</taxon>
        <taxon>Bacillota</taxon>
        <taxon>Bacilli</taxon>
        <taxon>Lactobacillales</taxon>
        <taxon>Enterococcaceae</taxon>
        <taxon>Vagococcus</taxon>
    </lineage>
</organism>
<name>A0A4D7CRR4_9ENTE</name>
<accession>A0A4D7CRR4</accession>
<evidence type="ECO:0000313" key="2">
    <source>
        <dbReference type="Proteomes" id="UP000298615"/>
    </source>
</evidence>
<gene>
    <name evidence="1" type="ORF">FA707_00530</name>
</gene>
<dbReference type="EMBL" id="CP039712">
    <property type="protein sequence ID" value="QCI85544.1"/>
    <property type="molecule type" value="Genomic_DNA"/>
</dbReference>
<evidence type="ECO:0000313" key="1">
    <source>
        <dbReference type="EMBL" id="QCI85544.1"/>
    </source>
</evidence>
<proteinExistence type="predicted"/>
<protein>
    <submittedName>
        <fullName evidence="1">Uncharacterized protein</fullName>
    </submittedName>
</protein>
<dbReference type="Proteomes" id="UP000298615">
    <property type="component" value="Chromosome"/>
</dbReference>
<dbReference type="AlphaFoldDB" id="A0A4D7CRR4"/>